<keyword evidence="3" id="KW-1185">Reference proteome</keyword>
<dbReference type="EMBL" id="QHHQ01000004">
    <property type="protein sequence ID" value="RAH99826.1"/>
    <property type="molecule type" value="Genomic_DNA"/>
</dbReference>
<gene>
    <name evidence="2" type="ORF">DLJ53_18900</name>
</gene>
<sequence>MKSSLKAAVAGVILMGGTAAAMAQNVVVAPQPDVVIAPEQQTVIRSYVKREPLASISLPGIELNLGSTVPQEVELHTIKESSVPYQYVVVNDRTVVVDPDTRQVIQVLN</sequence>
<feature type="signal peptide" evidence="1">
    <location>
        <begin position="1"/>
        <end position="23"/>
    </location>
</feature>
<dbReference type="Proteomes" id="UP000249590">
    <property type="component" value="Unassembled WGS sequence"/>
</dbReference>
<accession>A0A8B2NVT5</accession>
<dbReference type="Pfam" id="PF06823">
    <property type="entry name" value="DUF1236"/>
    <property type="match status" value="1"/>
</dbReference>
<protein>
    <recommendedName>
        <fullName evidence="4">DUF1236 domain-containing protein</fullName>
    </recommendedName>
</protein>
<evidence type="ECO:0000256" key="1">
    <source>
        <dbReference type="SAM" id="SignalP"/>
    </source>
</evidence>
<evidence type="ECO:0008006" key="4">
    <source>
        <dbReference type="Google" id="ProtNLM"/>
    </source>
</evidence>
<keyword evidence="1" id="KW-0732">Signal</keyword>
<evidence type="ECO:0000313" key="3">
    <source>
        <dbReference type="Proteomes" id="UP000249590"/>
    </source>
</evidence>
<dbReference type="AlphaFoldDB" id="A0A8B2NVT5"/>
<reference evidence="2 3" key="1">
    <citation type="submission" date="2018-05" db="EMBL/GenBank/DDBJ databases">
        <title>Acuticoccus sediminis sp. nov., isolated from deep-sea sediment of Indian Ocean.</title>
        <authorList>
            <person name="Liu X."/>
            <person name="Lai Q."/>
            <person name="Du Y."/>
            <person name="Sun F."/>
            <person name="Zhang X."/>
            <person name="Wang S."/>
            <person name="Shao Z."/>
        </authorList>
    </citation>
    <scope>NUCLEOTIDE SEQUENCE [LARGE SCALE GENOMIC DNA]</scope>
    <source>
        <strain evidence="2 3">PTG4-2</strain>
    </source>
</reference>
<evidence type="ECO:0000313" key="2">
    <source>
        <dbReference type="EMBL" id="RAH99826.1"/>
    </source>
</evidence>
<proteinExistence type="predicted"/>
<feature type="chain" id="PRO_5033030724" description="DUF1236 domain-containing protein" evidence="1">
    <location>
        <begin position="24"/>
        <end position="109"/>
    </location>
</feature>
<dbReference type="RefSeq" id="WP_111348127.1">
    <property type="nucleotide sequence ID" value="NZ_JAIWKD010000007.1"/>
</dbReference>
<comment type="caution">
    <text evidence="2">The sequence shown here is derived from an EMBL/GenBank/DDBJ whole genome shotgun (WGS) entry which is preliminary data.</text>
</comment>
<dbReference type="InterPro" id="IPR009642">
    <property type="entry name" value="DUF1236"/>
</dbReference>
<dbReference type="OrthoDB" id="102964at2"/>
<name>A0A8B2NVT5_9HYPH</name>
<organism evidence="2 3">
    <name type="scientific">Acuticoccus sediminis</name>
    <dbReference type="NCBI Taxonomy" id="2184697"/>
    <lineage>
        <taxon>Bacteria</taxon>
        <taxon>Pseudomonadati</taxon>
        <taxon>Pseudomonadota</taxon>
        <taxon>Alphaproteobacteria</taxon>
        <taxon>Hyphomicrobiales</taxon>
        <taxon>Amorphaceae</taxon>
        <taxon>Acuticoccus</taxon>
    </lineage>
</organism>